<gene>
    <name evidence="3" type="ORF">NN4_66890</name>
</gene>
<dbReference type="Proteomes" id="UP000321424">
    <property type="component" value="Unassembled WGS sequence"/>
</dbReference>
<dbReference type="Gene3D" id="3.90.1530.10">
    <property type="entry name" value="Conserved hypothetical protein from pyrococcus furiosus pfu- 392566-001, ParB domain"/>
    <property type="match status" value="1"/>
</dbReference>
<dbReference type="PANTHER" id="PTHR33375:SF1">
    <property type="entry name" value="CHROMOSOME-PARTITIONING PROTEIN PARB-RELATED"/>
    <property type="match status" value="1"/>
</dbReference>
<dbReference type="GO" id="GO:0005694">
    <property type="term" value="C:chromosome"/>
    <property type="evidence" value="ECO:0007669"/>
    <property type="project" value="TreeGrafter"/>
</dbReference>
<feature type="region of interest" description="Disordered" evidence="1">
    <location>
        <begin position="1"/>
        <end position="53"/>
    </location>
</feature>
<evidence type="ECO:0000313" key="4">
    <source>
        <dbReference type="Proteomes" id="UP000321424"/>
    </source>
</evidence>
<evidence type="ECO:0000256" key="1">
    <source>
        <dbReference type="SAM" id="MobiDB-lite"/>
    </source>
</evidence>
<dbReference type="InterPro" id="IPR050336">
    <property type="entry name" value="Chromosome_partition/occlusion"/>
</dbReference>
<feature type="domain" description="ParB/Spo0J HTH" evidence="2">
    <location>
        <begin position="142"/>
        <end position="219"/>
    </location>
</feature>
<dbReference type="OrthoDB" id="70307at2"/>
<dbReference type="Gene3D" id="1.10.10.2830">
    <property type="match status" value="1"/>
</dbReference>
<feature type="region of interest" description="Disordered" evidence="1">
    <location>
        <begin position="219"/>
        <end position="253"/>
    </location>
</feature>
<dbReference type="GO" id="GO:0007059">
    <property type="term" value="P:chromosome segregation"/>
    <property type="evidence" value="ECO:0007669"/>
    <property type="project" value="TreeGrafter"/>
</dbReference>
<dbReference type="InterPro" id="IPR036086">
    <property type="entry name" value="ParB/Sulfiredoxin_sf"/>
</dbReference>
<comment type="caution">
    <text evidence="3">The sequence shown here is derived from an EMBL/GenBank/DDBJ whole genome shotgun (WGS) entry which is preliminary data.</text>
</comment>
<dbReference type="InterPro" id="IPR041468">
    <property type="entry name" value="HTH_ParB/Spo0J"/>
</dbReference>
<dbReference type="EMBL" id="BJXA01000064">
    <property type="protein sequence ID" value="GEM42170.1"/>
    <property type="molecule type" value="Genomic_DNA"/>
</dbReference>
<dbReference type="SUPFAM" id="SSF110849">
    <property type="entry name" value="ParB/Sulfiredoxin"/>
    <property type="match status" value="1"/>
</dbReference>
<dbReference type="GO" id="GO:0045881">
    <property type="term" value="P:positive regulation of sporulation resulting in formation of a cellular spore"/>
    <property type="evidence" value="ECO:0007669"/>
    <property type="project" value="TreeGrafter"/>
</dbReference>
<accession>A0A511MNJ3</accession>
<keyword evidence="4" id="KW-1185">Reference proteome</keyword>
<dbReference type="AlphaFoldDB" id="A0A511MNJ3"/>
<protein>
    <recommendedName>
        <fullName evidence="2">ParB/Spo0J HTH domain-containing protein</fullName>
    </recommendedName>
</protein>
<evidence type="ECO:0000313" key="3">
    <source>
        <dbReference type="EMBL" id="GEM42170.1"/>
    </source>
</evidence>
<dbReference type="PANTHER" id="PTHR33375">
    <property type="entry name" value="CHROMOSOME-PARTITIONING PROTEIN PARB-RELATED"/>
    <property type="match status" value="1"/>
</dbReference>
<dbReference type="RefSeq" id="WP_147139592.1">
    <property type="nucleotide sequence ID" value="NZ_BJXA01000064.1"/>
</dbReference>
<dbReference type="SUPFAM" id="SSF109709">
    <property type="entry name" value="KorB DNA-binding domain-like"/>
    <property type="match status" value="1"/>
</dbReference>
<sequence>MAGRGQRVDLTSLAGGVGANSPVAQQPKRPSGPPTSAPLEQLAGNPRNPREELGDLSDLASIAERQLQPVLVVTRKAYLALFPDDAELIGDARWVVVTGNRRLAAARKYGCDVLEFVVKDEVAKDAVTFLTAAIDENIGRRDFDVLEEARAVDQLAIACGSADGAAAQLKRSKGWVSQRRAVLDLAPELQAALRAGELAFRVARSLARVPLEEQVAAWQAQQERASNKQPDGDATAKPSTGQQPRPASAPRIAKALSRFEPEPAVLAQALREYLPAPMLAALVKELHSTR</sequence>
<reference evidence="3 4" key="1">
    <citation type="submission" date="2019-07" db="EMBL/GenBank/DDBJ databases">
        <title>Whole genome shotgun sequence of Nocardia ninae NBRC 108245.</title>
        <authorList>
            <person name="Hosoyama A."/>
            <person name="Uohara A."/>
            <person name="Ohji S."/>
            <person name="Ichikawa N."/>
        </authorList>
    </citation>
    <scope>NUCLEOTIDE SEQUENCE [LARGE SCALE GENOMIC DNA]</scope>
    <source>
        <strain evidence="3 4">NBRC 108245</strain>
    </source>
</reference>
<proteinExistence type="predicted"/>
<organism evidence="3 4">
    <name type="scientific">Nocardia ninae NBRC 108245</name>
    <dbReference type="NCBI Taxonomy" id="1210091"/>
    <lineage>
        <taxon>Bacteria</taxon>
        <taxon>Bacillati</taxon>
        <taxon>Actinomycetota</taxon>
        <taxon>Actinomycetes</taxon>
        <taxon>Mycobacteriales</taxon>
        <taxon>Nocardiaceae</taxon>
        <taxon>Nocardia</taxon>
    </lineage>
</organism>
<evidence type="ECO:0000259" key="2">
    <source>
        <dbReference type="Pfam" id="PF17762"/>
    </source>
</evidence>
<name>A0A511MNJ3_9NOCA</name>
<dbReference type="Pfam" id="PF17762">
    <property type="entry name" value="HTH_ParB"/>
    <property type="match status" value="1"/>
</dbReference>